<organism evidence="2 3">
    <name type="scientific">Denitrobaculum tricleocarpae</name>
    <dbReference type="NCBI Taxonomy" id="2591009"/>
    <lineage>
        <taxon>Bacteria</taxon>
        <taxon>Pseudomonadati</taxon>
        <taxon>Pseudomonadota</taxon>
        <taxon>Alphaproteobacteria</taxon>
        <taxon>Rhodospirillales</taxon>
        <taxon>Rhodospirillaceae</taxon>
        <taxon>Denitrobaculum</taxon>
    </lineage>
</organism>
<dbReference type="AlphaFoldDB" id="A0A545TX34"/>
<dbReference type="InterPro" id="IPR036411">
    <property type="entry name" value="TorD-like_sf"/>
</dbReference>
<reference evidence="2 3" key="1">
    <citation type="submission" date="2019-06" db="EMBL/GenBank/DDBJ databases">
        <title>Whole genome sequence for Rhodospirillaceae sp. R148.</title>
        <authorList>
            <person name="Wang G."/>
        </authorList>
    </citation>
    <scope>NUCLEOTIDE SEQUENCE [LARGE SCALE GENOMIC DNA]</scope>
    <source>
        <strain evidence="2 3">R148</strain>
    </source>
</reference>
<keyword evidence="3" id="KW-1185">Reference proteome</keyword>
<protein>
    <submittedName>
        <fullName evidence="2">Molecular chaperone TorD</fullName>
    </submittedName>
</protein>
<dbReference type="OrthoDB" id="7926125at2"/>
<evidence type="ECO:0000313" key="3">
    <source>
        <dbReference type="Proteomes" id="UP000315252"/>
    </source>
</evidence>
<dbReference type="Proteomes" id="UP000315252">
    <property type="component" value="Unassembled WGS sequence"/>
</dbReference>
<dbReference type="Gene3D" id="1.20.120.1820">
    <property type="match status" value="1"/>
</dbReference>
<name>A0A545TX34_9PROT</name>
<proteinExistence type="predicted"/>
<dbReference type="SUPFAM" id="SSF89155">
    <property type="entry name" value="TorD-like"/>
    <property type="match status" value="1"/>
</dbReference>
<dbReference type="PANTHER" id="PTHR34227">
    <property type="entry name" value="CHAPERONE PROTEIN YCDY"/>
    <property type="match status" value="1"/>
</dbReference>
<evidence type="ECO:0000313" key="2">
    <source>
        <dbReference type="EMBL" id="TQV81777.1"/>
    </source>
</evidence>
<dbReference type="InterPro" id="IPR036386">
    <property type="entry name" value="HscB_C_sf"/>
</dbReference>
<dbReference type="InterPro" id="IPR050289">
    <property type="entry name" value="TorD/DmsD_chaperones"/>
</dbReference>
<accession>A0A545TX34</accession>
<dbReference type="PANTHER" id="PTHR34227:SF11">
    <property type="entry name" value="CHAPERONE PROTEIN TORD"/>
    <property type="match status" value="1"/>
</dbReference>
<dbReference type="Pfam" id="PF02613">
    <property type="entry name" value="Nitrate_red_del"/>
    <property type="match status" value="1"/>
</dbReference>
<dbReference type="Gene3D" id="1.20.1280.20">
    <property type="entry name" value="HscB, C-terminal domain"/>
    <property type="match status" value="1"/>
</dbReference>
<gene>
    <name evidence="2" type="primary">torD</name>
    <name evidence="2" type="ORF">FKG95_05915</name>
</gene>
<comment type="caution">
    <text evidence="2">The sequence shown here is derived from an EMBL/GenBank/DDBJ whole genome shotgun (WGS) entry which is preliminary data.</text>
</comment>
<sequence>MEQLVDTRPSTLTAPERAAVYDWLAGIFAREMSPQAIETYRGNDGRTFLNQMASHPPLVPLTDHIHRITAGRESPESLSMELSVRFASLFLGAGGKRSAPPYESVYSNDSNLLYQKQTAQTQAALSAFGLSVSDLFPEPPDHISVQLAFMAHLARRAGQAASSRHLQEEYEVQRVFLATRLLSWIEKFLDHCVNADPDGFYTTAAVSMVTFVKDDAAHL</sequence>
<dbReference type="NCBIfam" id="NF003442">
    <property type="entry name" value="PRK04976.1"/>
    <property type="match status" value="1"/>
</dbReference>
<dbReference type="EMBL" id="VHSH01000002">
    <property type="protein sequence ID" value="TQV81777.1"/>
    <property type="molecule type" value="Genomic_DNA"/>
</dbReference>
<dbReference type="RefSeq" id="WP_142895408.1">
    <property type="nucleotide sequence ID" value="NZ_ML660053.1"/>
</dbReference>
<evidence type="ECO:0000256" key="1">
    <source>
        <dbReference type="ARBA" id="ARBA00023186"/>
    </source>
</evidence>
<keyword evidence="1" id="KW-0143">Chaperone</keyword>
<dbReference type="InterPro" id="IPR020945">
    <property type="entry name" value="DMSO/NO3_reduct_chaperone"/>
</dbReference>
<dbReference type="GO" id="GO:0051259">
    <property type="term" value="P:protein complex oligomerization"/>
    <property type="evidence" value="ECO:0007669"/>
    <property type="project" value="InterPro"/>
</dbReference>